<evidence type="ECO:0000256" key="2">
    <source>
        <dbReference type="ARBA" id="ARBA00022845"/>
    </source>
</evidence>
<dbReference type="PANTHER" id="PTHR13586">
    <property type="entry name" value="SCD6 PROTEIN-RELATED"/>
    <property type="match status" value="1"/>
</dbReference>
<feature type="domain" description="Sm" evidence="4">
    <location>
        <begin position="1"/>
        <end position="81"/>
    </location>
</feature>
<reference evidence="5" key="1">
    <citation type="submission" date="2025-08" db="UniProtKB">
        <authorList>
            <consortium name="Ensembl"/>
        </authorList>
    </citation>
    <scope>IDENTIFICATION</scope>
</reference>
<sequence length="122" mass="13326">MSSGTPYIGSKISLISKAQIRYEGILYTIDTENSTVALAKVRSFGTEGRPTDRPVPPRDEVFEYIIFRGSDIKDITVCEPLKIHHSLPQDPAIVQVRFVWSAAAAGRRAGPSAEGQSPGPER</sequence>
<evidence type="ECO:0000313" key="6">
    <source>
        <dbReference type="Proteomes" id="UP000472260"/>
    </source>
</evidence>
<gene>
    <name evidence="5" type="primary">lsm14b</name>
</gene>
<dbReference type="InterPro" id="IPR025609">
    <property type="entry name" value="Lsm14-like_N"/>
</dbReference>
<dbReference type="Ensembl" id="ENSSANT00000075831.1">
    <property type="protein sequence ID" value="ENSSANP00000071322.1"/>
    <property type="gene ID" value="ENSSANG00000035604.1"/>
</dbReference>
<evidence type="ECO:0000256" key="3">
    <source>
        <dbReference type="ARBA" id="ARBA00023274"/>
    </source>
</evidence>
<dbReference type="GO" id="GO:0003729">
    <property type="term" value="F:mRNA binding"/>
    <property type="evidence" value="ECO:0007669"/>
    <property type="project" value="TreeGrafter"/>
</dbReference>
<keyword evidence="2" id="KW-0810">Translation regulation</keyword>
<dbReference type="InterPro" id="IPR010920">
    <property type="entry name" value="LSM_dom_sf"/>
</dbReference>
<dbReference type="InterPro" id="IPR047575">
    <property type="entry name" value="Sm"/>
</dbReference>
<dbReference type="PANTHER" id="PTHR13586:SF1">
    <property type="entry name" value="PROTEIN LSM14 HOMOLOG B"/>
    <property type="match status" value="1"/>
</dbReference>
<evidence type="ECO:0000313" key="5">
    <source>
        <dbReference type="Ensembl" id="ENSSANP00000071322.1"/>
    </source>
</evidence>
<dbReference type="PROSITE" id="PS52002">
    <property type="entry name" value="SM"/>
    <property type="match status" value="1"/>
</dbReference>
<dbReference type="Proteomes" id="UP000472260">
    <property type="component" value="Unassembled WGS sequence"/>
</dbReference>
<dbReference type="Pfam" id="PF12701">
    <property type="entry name" value="LSM14"/>
    <property type="match status" value="1"/>
</dbReference>
<accession>A0A671QMI2</accession>
<dbReference type="CDD" id="cd01736">
    <property type="entry name" value="LSm14_N"/>
    <property type="match status" value="1"/>
</dbReference>
<organism evidence="5 6">
    <name type="scientific">Sinocyclocheilus anshuiensis</name>
    <dbReference type="NCBI Taxonomy" id="1608454"/>
    <lineage>
        <taxon>Eukaryota</taxon>
        <taxon>Metazoa</taxon>
        <taxon>Chordata</taxon>
        <taxon>Craniata</taxon>
        <taxon>Vertebrata</taxon>
        <taxon>Euteleostomi</taxon>
        <taxon>Actinopterygii</taxon>
        <taxon>Neopterygii</taxon>
        <taxon>Teleostei</taxon>
        <taxon>Ostariophysi</taxon>
        <taxon>Cypriniformes</taxon>
        <taxon>Cyprinidae</taxon>
        <taxon>Cyprininae</taxon>
        <taxon>Sinocyclocheilus</taxon>
    </lineage>
</organism>
<reference evidence="5" key="2">
    <citation type="submission" date="2025-09" db="UniProtKB">
        <authorList>
            <consortium name="Ensembl"/>
        </authorList>
    </citation>
    <scope>IDENTIFICATION</scope>
</reference>
<keyword evidence="3" id="KW-0687">Ribonucleoprotein</keyword>
<dbReference type="SUPFAM" id="SSF50182">
    <property type="entry name" value="Sm-like ribonucleoproteins"/>
    <property type="match status" value="1"/>
</dbReference>
<dbReference type="AlphaFoldDB" id="A0A671QMI2"/>
<evidence type="ECO:0000256" key="1">
    <source>
        <dbReference type="ARBA" id="ARBA00010415"/>
    </source>
</evidence>
<dbReference type="FunFam" id="2.30.30.100:FF:000006">
    <property type="entry name" value="Protein LSM14 homolog A isoform b"/>
    <property type="match status" value="1"/>
</dbReference>
<name>A0A671QMI2_9TELE</name>
<comment type="similarity">
    <text evidence="1">Belongs to the LSM14 family.</text>
</comment>
<proteinExistence type="inferred from homology"/>
<dbReference type="GO" id="GO:1990904">
    <property type="term" value="C:ribonucleoprotein complex"/>
    <property type="evidence" value="ECO:0007669"/>
    <property type="project" value="UniProtKB-KW"/>
</dbReference>
<evidence type="ECO:0000259" key="4">
    <source>
        <dbReference type="PROSITE" id="PS52002"/>
    </source>
</evidence>
<dbReference type="SMART" id="SM01271">
    <property type="entry name" value="LSM14"/>
    <property type="match status" value="1"/>
</dbReference>
<dbReference type="GO" id="GO:0006417">
    <property type="term" value="P:regulation of translation"/>
    <property type="evidence" value="ECO:0007669"/>
    <property type="project" value="UniProtKB-KW"/>
</dbReference>
<keyword evidence="6" id="KW-1185">Reference proteome</keyword>
<protein>
    <recommendedName>
        <fullName evidence="4">Sm domain-containing protein</fullName>
    </recommendedName>
</protein>
<dbReference type="Gene3D" id="2.30.30.100">
    <property type="match status" value="1"/>
</dbReference>